<name>T0R1W4_SAPDV</name>
<keyword evidence="2" id="KW-1185">Reference proteome</keyword>
<evidence type="ECO:0000313" key="2">
    <source>
        <dbReference type="Proteomes" id="UP000030762"/>
    </source>
</evidence>
<accession>T0R1W4</accession>
<evidence type="ECO:0000313" key="1">
    <source>
        <dbReference type="EMBL" id="EQC40335.1"/>
    </source>
</evidence>
<dbReference type="InParanoid" id="T0R1W4"/>
<dbReference type="Proteomes" id="UP000030762">
    <property type="component" value="Unassembled WGS sequence"/>
</dbReference>
<gene>
    <name evidence="1" type="ORF">SDRG_02236</name>
</gene>
<dbReference type="AlphaFoldDB" id="T0R1W4"/>
<proteinExistence type="predicted"/>
<dbReference type="VEuPathDB" id="FungiDB:SDRG_02236"/>
<dbReference type="RefSeq" id="XP_008606034.1">
    <property type="nucleotide sequence ID" value="XM_008607812.1"/>
</dbReference>
<dbReference type="GeneID" id="19942963"/>
<reference evidence="1 2" key="1">
    <citation type="submission" date="2012-04" db="EMBL/GenBank/DDBJ databases">
        <title>The Genome Sequence of Saprolegnia declina VS20.</title>
        <authorList>
            <consortium name="The Broad Institute Genome Sequencing Platform"/>
            <person name="Russ C."/>
            <person name="Nusbaum C."/>
            <person name="Tyler B."/>
            <person name="van West P."/>
            <person name="Dieguez-Uribeondo J."/>
            <person name="de Bruijn I."/>
            <person name="Tripathy S."/>
            <person name="Jiang R."/>
            <person name="Young S.K."/>
            <person name="Zeng Q."/>
            <person name="Gargeya S."/>
            <person name="Fitzgerald M."/>
            <person name="Haas B."/>
            <person name="Abouelleil A."/>
            <person name="Alvarado L."/>
            <person name="Arachchi H.M."/>
            <person name="Berlin A."/>
            <person name="Chapman S.B."/>
            <person name="Goldberg J."/>
            <person name="Griggs A."/>
            <person name="Gujja S."/>
            <person name="Hansen M."/>
            <person name="Howarth C."/>
            <person name="Imamovic A."/>
            <person name="Larimer J."/>
            <person name="McCowen C."/>
            <person name="Montmayeur A."/>
            <person name="Murphy C."/>
            <person name="Neiman D."/>
            <person name="Pearson M."/>
            <person name="Priest M."/>
            <person name="Roberts A."/>
            <person name="Saif S."/>
            <person name="Shea T."/>
            <person name="Sisk P."/>
            <person name="Sykes S."/>
            <person name="Wortman J."/>
            <person name="Nusbaum C."/>
            <person name="Birren B."/>
        </authorList>
    </citation>
    <scope>NUCLEOTIDE SEQUENCE [LARGE SCALE GENOMIC DNA]</scope>
    <source>
        <strain evidence="1 2">VS20</strain>
    </source>
</reference>
<sequence length="891" mass="98109">MSTQMLELAYAVNSVHCTRSSSPLPIAPRLYIKAIDGELTFPLSETQLAALAAQYPAEPMRIPSSDISFVGASAHELVDGALRAQQLSALHPWGKFSTSFSDLVIDRRGSVLAWTRDVEPEDHTFGTMVQMLPSTARGGAVTITCDDDRSTTYETVDDSLVSLYSACDVSVMPIVSGYRAALVYRLHHSSYRYECDVPGLVKSMAPLPTPTVASMRAAAADVAILTHVAMPLYLSSHTSTFESLTKREEAIVAYLVATDAVDVALVGDGLPNTFHPACNVPTEVQKACSRYYGMRWFIPEPMKVVEPSWSYASRQAKLHPKPKRAYLAVWPKAHRVYFVGLDRTLDLMAAYTAGTSTDLLGLPSLRAVAAAVVLLWRRAVAPPTNGTSKRFMYRLSVTNTLWYRTGLVLLHHLRDNELTMSFLTTLTAELFWPSPDDVSYWFADVVDELDFGAVAAHVLCQIDAGATRIGDDAMYVRLLATFLWNTELRTAWPHGVELLHDGLHRLLARCGTATMDHATEYLVHALPLLSCIDEQGGDPTIGRVLASRLPAPVLAIVDSFVHVATPFLSIVAGNPSLSKALPVALYALRNTSLSFSLQPYIDLAVDVYRAPPIGCTADDDAALMALTAGTPPFDWLFERNAASFETRHWATALSSPNLTVTVDQASHVLAVALDSLPRSLPLTALSDETSLCDRAILATSALRICYYLKDFAALETVLQRVYAQQAKHASPITYIMDMLMPLHDACVEMGCHALAVDVATRCFRELRAYVKAALRGPPLPQLAWWCRCYTCGTFLCFMDKSTSNRLWHPTRGSTFGHACEYFLKYVRAGHIGRYPTRRGAPVISHDMKPETGSRMQFPFVLDYVASKNRIDAVRDALEDLNETLLYTPKAL</sequence>
<protein>
    <submittedName>
        <fullName evidence="1">Uncharacterized protein</fullName>
    </submittedName>
</protein>
<organism evidence="1 2">
    <name type="scientific">Saprolegnia diclina (strain VS20)</name>
    <dbReference type="NCBI Taxonomy" id="1156394"/>
    <lineage>
        <taxon>Eukaryota</taxon>
        <taxon>Sar</taxon>
        <taxon>Stramenopiles</taxon>
        <taxon>Oomycota</taxon>
        <taxon>Saprolegniomycetes</taxon>
        <taxon>Saprolegniales</taxon>
        <taxon>Saprolegniaceae</taxon>
        <taxon>Saprolegnia</taxon>
    </lineage>
</organism>
<dbReference type="EMBL" id="JH767136">
    <property type="protein sequence ID" value="EQC40335.1"/>
    <property type="molecule type" value="Genomic_DNA"/>
</dbReference>